<feature type="transmembrane region" description="Helical" evidence="1">
    <location>
        <begin position="275"/>
        <end position="300"/>
    </location>
</feature>
<organism evidence="3 4">
    <name type="scientific">Streptomyces aurantiogriseus</name>
    <dbReference type="NCBI Taxonomy" id="66870"/>
    <lineage>
        <taxon>Bacteria</taxon>
        <taxon>Bacillati</taxon>
        <taxon>Actinomycetota</taxon>
        <taxon>Actinomycetes</taxon>
        <taxon>Kitasatosporales</taxon>
        <taxon>Streptomycetaceae</taxon>
        <taxon>Streptomyces</taxon>
    </lineage>
</organism>
<keyword evidence="1" id="KW-0812">Transmembrane</keyword>
<feature type="transmembrane region" description="Helical" evidence="1">
    <location>
        <begin position="243"/>
        <end position="263"/>
    </location>
</feature>
<feature type="transmembrane region" description="Helical" evidence="1">
    <location>
        <begin position="164"/>
        <end position="183"/>
    </location>
</feature>
<keyword evidence="4" id="KW-1185">Reference proteome</keyword>
<feature type="transmembrane region" description="Helical" evidence="1">
    <location>
        <begin position="85"/>
        <end position="104"/>
    </location>
</feature>
<dbReference type="Pfam" id="PF20182">
    <property type="entry name" value="DUF6545"/>
    <property type="match status" value="1"/>
</dbReference>
<name>A0A918CE63_9ACTN</name>
<dbReference type="AlphaFoldDB" id="A0A918CE63"/>
<dbReference type="InterPro" id="IPR050039">
    <property type="entry name" value="MAB_1171c-like"/>
</dbReference>
<reference evidence="3" key="1">
    <citation type="journal article" date="2014" name="Int. J. Syst. Evol. Microbiol.">
        <title>Complete genome sequence of Corynebacterium casei LMG S-19264T (=DSM 44701T), isolated from a smear-ripened cheese.</title>
        <authorList>
            <consortium name="US DOE Joint Genome Institute (JGI-PGF)"/>
            <person name="Walter F."/>
            <person name="Albersmeier A."/>
            <person name="Kalinowski J."/>
            <person name="Ruckert C."/>
        </authorList>
    </citation>
    <scope>NUCLEOTIDE SEQUENCE</scope>
    <source>
        <strain evidence="3">JCM 4346</strain>
    </source>
</reference>
<feature type="transmembrane region" description="Helical" evidence="1">
    <location>
        <begin position="124"/>
        <end position="143"/>
    </location>
</feature>
<dbReference type="EMBL" id="BMSX01000008">
    <property type="protein sequence ID" value="GGR19670.1"/>
    <property type="molecule type" value="Genomic_DNA"/>
</dbReference>
<gene>
    <name evidence="3" type="ORF">GCM10010251_39810</name>
</gene>
<sequence length="462" mass="49781">MGTGSSGFWAVTGNGFAAPGGNGFGAAAGNGWAAGSHGFAATENWPAASSLLSGMYVSYWLPTVVLTAALAIKLPSILKLWRDPLLRAVGGLLVFACAVFVFAAPRTIAWTNRVTGVPNIAAPWVYSLLTALSASWLLLIIAWRNGGTERSAQTRRATRWVVSVYAAVVVALWVLFALADVPLEQIQDYDTYYAGTPFAREGILLYLLAHTVACSVTARLIWNWIRTDGLDAWLRWGLRFLGVGYATNLLFSAAKLTAVVARWTGYDLDWLNTNLAPSAACIAATFVAIGFIVPHAGQYLQERWLVRRRHRSLRPLARLMRNVTGSREPLALRATPEMRLIRRETFIRDALLQLSRHLDEDLRGRAYDAALALGHDRGRAQALAAAVTILDAVATGRRAAEAEGAGGAASGVPAGPDAPAEPDTTYLLREIQAVSEVLRRPDDITAVRARAAAPAESVSTHD</sequence>
<dbReference type="InterPro" id="IPR046675">
    <property type="entry name" value="DUF6545"/>
</dbReference>
<reference evidence="3" key="2">
    <citation type="submission" date="2020-09" db="EMBL/GenBank/DDBJ databases">
        <authorList>
            <person name="Sun Q."/>
            <person name="Ohkuma M."/>
        </authorList>
    </citation>
    <scope>NUCLEOTIDE SEQUENCE</scope>
    <source>
        <strain evidence="3">JCM 4346</strain>
    </source>
</reference>
<evidence type="ECO:0000256" key="1">
    <source>
        <dbReference type="SAM" id="Phobius"/>
    </source>
</evidence>
<evidence type="ECO:0000259" key="2">
    <source>
        <dbReference type="Pfam" id="PF20182"/>
    </source>
</evidence>
<evidence type="ECO:0000313" key="3">
    <source>
        <dbReference type="EMBL" id="GGR19670.1"/>
    </source>
</evidence>
<proteinExistence type="predicted"/>
<accession>A0A918CE63</accession>
<feature type="transmembrane region" description="Helical" evidence="1">
    <location>
        <begin position="59"/>
        <end position="78"/>
    </location>
</feature>
<keyword evidence="1" id="KW-1133">Transmembrane helix</keyword>
<evidence type="ECO:0000313" key="4">
    <source>
        <dbReference type="Proteomes" id="UP000658320"/>
    </source>
</evidence>
<feature type="transmembrane region" description="Helical" evidence="1">
    <location>
        <begin position="203"/>
        <end position="222"/>
    </location>
</feature>
<dbReference type="NCBIfam" id="NF042915">
    <property type="entry name" value="MAB_1171c_fam"/>
    <property type="match status" value="1"/>
</dbReference>
<dbReference type="Proteomes" id="UP000658320">
    <property type="component" value="Unassembled WGS sequence"/>
</dbReference>
<comment type="caution">
    <text evidence="3">The sequence shown here is derived from an EMBL/GenBank/DDBJ whole genome shotgun (WGS) entry which is preliminary data.</text>
</comment>
<protein>
    <recommendedName>
        <fullName evidence="2">DUF6545 domain-containing protein</fullName>
    </recommendedName>
</protein>
<feature type="domain" description="DUF6545" evidence="2">
    <location>
        <begin position="303"/>
        <end position="410"/>
    </location>
</feature>
<keyword evidence="1" id="KW-0472">Membrane</keyword>